<dbReference type="PANTHER" id="PTHR30349:SF64">
    <property type="entry name" value="PROPHAGE INTEGRASE INTD-RELATED"/>
    <property type="match status" value="1"/>
</dbReference>
<evidence type="ECO:0000256" key="6">
    <source>
        <dbReference type="SAM" id="MobiDB-lite"/>
    </source>
</evidence>
<dbReference type="InterPro" id="IPR010998">
    <property type="entry name" value="Integrase_recombinase_N"/>
</dbReference>
<evidence type="ECO:0000256" key="4">
    <source>
        <dbReference type="ARBA" id="ARBA00023172"/>
    </source>
</evidence>
<accession>A0A7G1NB11</accession>
<dbReference type="AlphaFoldDB" id="A0A7G1NB11"/>
<dbReference type="Gene3D" id="1.10.443.10">
    <property type="entry name" value="Intergrase catalytic core"/>
    <property type="match status" value="1"/>
</dbReference>
<evidence type="ECO:0000256" key="5">
    <source>
        <dbReference type="PROSITE-ProRule" id="PRU01248"/>
    </source>
</evidence>
<dbReference type="Pfam" id="PF00589">
    <property type="entry name" value="Phage_integrase"/>
    <property type="match status" value="1"/>
</dbReference>
<evidence type="ECO:0000259" key="7">
    <source>
        <dbReference type="PROSITE" id="PS51898"/>
    </source>
</evidence>
<dbReference type="InterPro" id="IPR013762">
    <property type="entry name" value="Integrase-like_cat_sf"/>
</dbReference>
<evidence type="ECO:0000313" key="10">
    <source>
        <dbReference type="Proteomes" id="UP000516373"/>
    </source>
</evidence>
<dbReference type="SUPFAM" id="SSF56349">
    <property type="entry name" value="DNA breaking-rejoining enzymes"/>
    <property type="match status" value="1"/>
</dbReference>
<dbReference type="Proteomes" id="UP000516373">
    <property type="component" value="Chromosome"/>
</dbReference>
<feature type="domain" description="Tyr recombinase" evidence="7">
    <location>
        <begin position="186"/>
        <end position="406"/>
    </location>
</feature>
<dbReference type="InterPro" id="IPR044068">
    <property type="entry name" value="CB"/>
</dbReference>
<dbReference type="Pfam" id="PF14659">
    <property type="entry name" value="Phage_int_SAM_3"/>
    <property type="match status" value="1"/>
</dbReference>
<proteinExistence type="inferred from homology"/>
<feature type="compositionally biased region" description="Basic and acidic residues" evidence="6">
    <location>
        <begin position="45"/>
        <end position="65"/>
    </location>
</feature>
<feature type="region of interest" description="Disordered" evidence="6">
    <location>
        <begin position="1"/>
        <end position="65"/>
    </location>
</feature>
<evidence type="ECO:0000313" key="9">
    <source>
        <dbReference type="EMBL" id="BCL20308.1"/>
    </source>
</evidence>
<feature type="domain" description="Core-binding (CB)" evidence="8">
    <location>
        <begin position="88"/>
        <end position="167"/>
    </location>
</feature>
<keyword evidence="4" id="KW-0233">DNA recombination</keyword>
<keyword evidence="3 5" id="KW-0238">DNA-binding</keyword>
<dbReference type="InterPro" id="IPR002104">
    <property type="entry name" value="Integrase_catalytic"/>
</dbReference>
<dbReference type="PROSITE" id="PS51900">
    <property type="entry name" value="CB"/>
    <property type="match status" value="1"/>
</dbReference>
<evidence type="ECO:0000256" key="2">
    <source>
        <dbReference type="ARBA" id="ARBA00022908"/>
    </source>
</evidence>
<comment type="similarity">
    <text evidence="1">Belongs to the 'phage' integrase family.</text>
</comment>
<dbReference type="InterPro" id="IPR011010">
    <property type="entry name" value="DNA_brk_join_enz"/>
</dbReference>
<dbReference type="PANTHER" id="PTHR30349">
    <property type="entry name" value="PHAGE INTEGRASE-RELATED"/>
    <property type="match status" value="1"/>
</dbReference>
<dbReference type="GO" id="GO:0003677">
    <property type="term" value="F:DNA binding"/>
    <property type="evidence" value="ECO:0007669"/>
    <property type="project" value="UniProtKB-UniRule"/>
</dbReference>
<organism evidence="9 10">
    <name type="scientific">Streptomyces tuirus</name>
    <dbReference type="NCBI Taxonomy" id="68278"/>
    <lineage>
        <taxon>Bacteria</taxon>
        <taxon>Bacillati</taxon>
        <taxon>Actinomycetota</taxon>
        <taxon>Actinomycetes</taxon>
        <taxon>Kitasatosporales</taxon>
        <taxon>Streptomycetaceae</taxon>
        <taxon>Streptomyces</taxon>
    </lineage>
</organism>
<dbReference type="KEGG" id="stui:GCM10017668_21510"/>
<dbReference type="Gene3D" id="1.10.150.130">
    <property type="match status" value="1"/>
</dbReference>
<dbReference type="InterPro" id="IPR004107">
    <property type="entry name" value="Integrase_SAM-like_N"/>
</dbReference>
<evidence type="ECO:0000259" key="8">
    <source>
        <dbReference type="PROSITE" id="PS51900"/>
    </source>
</evidence>
<evidence type="ECO:0000256" key="3">
    <source>
        <dbReference type="ARBA" id="ARBA00023125"/>
    </source>
</evidence>
<dbReference type="GO" id="GO:0006310">
    <property type="term" value="P:DNA recombination"/>
    <property type="evidence" value="ECO:0007669"/>
    <property type="project" value="UniProtKB-KW"/>
</dbReference>
<keyword evidence="2" id="KW-0229">DNA integration</keyword>
<dbReference type="GO" id="GO:0015074">
    <property type="term" value="P:DNA integration"/>
    <property type="evidence" value="ECO:0007669"/>
    <property type="project" value="InterPro"/>
</dbReference>
<protein>
    <recommendedName>
        <fullName evidence="11">Site-specific integrase</fullName>
    </recommendedName>
</protein>
<gene>
    <name evidence="9" type="ORF">GCM10017668_21510</name>
</gene>
<dbReference type="CDD" id="cd01189">
    <property type="entry name" value="INT_ICEBs1_C_like"/>
    <property type="match status" value="1"/>
</dbReference>
<dbReference type="InterPro" id="IPR050090">
    <property type="entry name" value="Tyrosine_recombinase_XerCD"/>
</dbReference>
<reference evidence="9 10" key="1">
    <citation type="journal article" date="2014" name="Int. J. Syst. Evol. Microbiol.">
        <title>Complete genome sequence of Corynebacterium casei LMG S-19264T (=DSM 44701T), isolated from a smear-ripened cheese.</title>
        <authorList>
            <consortium name="US DOE Joint Genome Institute (JGI-PGF)"/>
            <person name="Walter F."/>
            <person name="Albersmeier A."/>
            <person name="Kalinowski J."/>
            <person name="Ruckert C."/>
        </authorList>
    </citation>
    <scope>NUCLEOTIDE SEQUENCE [LARGE SCALE GENOMIC DNA]</scope>
    <source>
        <strain evidence="9 10">JCM 4255</strain>
    </source>
</reference>
<evidence type="ECO:0008006" key="11">
    <source>
        <dbReference type="Google" id="ProtNLM"/>
    </source>
</evidence>
<dbReference type="EMBL" id="AP023439">
    <property type="protein sequence ID" value="BCL20308.1"/>
    <property type="molecule type" value="Genomic_DNA"/>
</dbReference>
<dbReference type="PROSITE" id="PS51898">
    <property type="entry name" value="TYR_RECOMBINASE"/>
    <property type="match status" value="1"/>
</dbReference>
<sequence>MAKVYDRWHLSRPPADAEPCEEHSTRTKPVYASRDHGIGKRWQVRYRDPAGEQKKENFAKRTAADARAAEVQNELDKGEYVDRVTRRQTFRDYAEEWRASATHRQRTESNVERGLRLHVYPLLGNHQIAGIKRSDIRAWLKDRSAVLAPSSLRTPWNALFGVMAAAHYDGIVRSNPCHGVDLPDIRQPEVVPLEPAVVRALLAAASPRYRALMRLAATTGLRQGELFGLEVEHVDLRAGTLEVEQQLVGPDKGVPYLGEPKTEKSYRTVPLSASATAAVEEHLKAYPPVEIEIEDRTDPRKPCTRKARLLFVSETGDPIRRGSWSKVWARMVKRADKDLAAAGSPLRVPDGTTTHDCRHFYASVLIKHGASVKKVQRRLGHAKPSTTLDLYVHLYEDGEDTTAALIDEALSDVP</sequence>
<dbReference type="RefSeq" id="WP_190898531.1">
    <property type="nucleotide sequence ID" value="NZ_AP023439.1"/>
</dbReference>
<name>A0A7G1NB11_9ACTN</name>
<evidence type="ECO:0000256" key="1">
    <source>
        <dbReference type="ARBA" id="ARBA00008857"/>
    </source>
</evidence>